<evidence type="ECO:0000259" key="7">
    <source>
        <dbReference type="Pfam" id="PF04084"/>
    </source>
</evidence>
<protein>
    <recommendedName>
        <fullName evidence="5">Origin recognition complex subunit 2</fullName>
    </recommendedName>
</protein>
<feature type="compositionally biased region" description="Basic and acidic residues" evidence="6">
    <location>
        <begin position="54"/>
        <end position="71"/>
    </location>
</feature>
<evidence type="ECO:0000313" key="9">
    <source>
        <dbReference type="EMBL" id="KHJ30637.1"/>
    </source>
</evidence>
<dbReference type="Pfam" id="PF24882">
    <property type="entry name" value="WHD_ORC2"/>
    <property type="match status" value="1"/>
</dbReference>
<feature type="compositionally biased region" description="Polar residues" evidence="6">
    <location>
        <begin position="15"/>
        <end position="25"/>
    </location>
</feature>
<keyword evidence="10" id="KW-1185">Reference proteome</keyword>
<comment type="subcellular location">
    <subcellularLocation>
        <location evidence="1 5">Nucleus</location>
    </subcellularLocation>
</comment>
<dbReference type="GO" id="GO:0006260">
    <property type="term" value="P:DNA replication"/>
    <property type="evidence" value="ECO:0007669"/>
    <property type="project" value="UniProtKB-UniRule"/>
</dbReference>
<comment type="similarity">
    <text evidence="2 5">Belongs to the ORC2 family.</text>
</comment>
<dbReference type="PANTHER" id="PTHR14052">
    <property type="entry name" value="ORIGIN RECOGNITION COMPLEX SUBUNIT 2"/>
    <property type="match status" value="1"/>
</dbReference>
<reference evidence="9 10" key="1">
    <citation type="journal article" date="2014" name="BMC Genomics">
        <title>Adaptive genomic structural variation in the grape powdery mildew pathogen, Erysiphe necator.</title>
        <authorList>
            <person name="Jones L."/>
            <person name="Riaz S."/>
            <person name="Morales-Cruz A."/>
            <person name="Amrine K.C."/>
            <person name="McGuire B."/>
            <person name="Gubler W.D."/>
            <person name="Walker M.A."/>
            <person name="Cantu D."/>
        </authorList>
    </citation>
    <scope>NUCLEOTIDE SEQUENCE [LARGE SCALE GENOMIC DNA]</scope>
    <source>
        <strain evidence="10">c</strain>
    </source>
</reference>
<keyword evidence="3 5" id="KW-0235">DNA replication</keyword>
<dbReference type="AlphaFoldDB" id="A0A0B1NW74"/>
<comment type="subunit">
    <text evidence="5">Component of the origin recognition complex (ORC).</text>
</comment>
<evidence type="ECO:0000256" key="2">
    <source>
        <dbReference type="ARBA" id="ARBA00007421"/>
    </source>
</evidence>
<evidence type="ECO:0000256" key="1">
    <source>
        <dbReference type="ARBA" id="ARBA00004123"/>
    </source>
</evidence>
<dbReference type="HOGENOM" id="CLU_018596_2_0_1"/>
<evidence type="ECO:0000256" key="6">
    <source>
        <dbReference type="SAM" id="MobiDB-lite"/>
    </source>
</evidence>
<organism evidence="9 10">
    <name type="scientific">Uncinula necator</name>
    <name type="common">Grape powdery mildew</name>
    <dbReference type="NCBI Taxonomy" id="52586"/>
    <lineage>
        <taxon>Eukaryota</taxon>
        <taxon>Fungi</taxon>
        <taxon>Dikarya</taxon>
        <taxon>Ascomycota</taxon>
        <taxon>Pezizomycotina</taxon>
        <taxon>Leotiomycetes</taxon>
        <taxon>Erysiphales</taxon>
        <taxon>Erysiphaceae</taxon>
        <taxon>Erysiphe</taxon>
    </lineage>
</organism>
<evidence type="ECO:0000256" key="3">
    <source>
        <dbReference type="ARBA" id="ARBA00022705"/>
    </source>
</evidence>
<evidence type="ECO:0000313" key="10">
    <source>
        <dbReference type="Proteomes" id="UP000030854"/>
    </source>
</evidence>
<dbReference type="PANTHER" id="PTHR14052:SF0">
    <property type="entry name" value="ORIGIN RECOGNITION COMPLEX SUBUNIT 2"/>
    <property type="match status" value="1"/>
</dbReference>
<dbReference type="GO" id="GO:0005664">
    <property type="term" value="C:nuclear origin of replication recognition complex"/>
    <property type="evidence" value="ECO:0007669"/>
    <property type="project" value="UniProtKB-UniRule"/>
</dbReference>
<name>A0A0B1NW74_UNCNE</name>
<keyword evidence="4 5" id="KW-0539">Nucleus</keyword>
<feature type="domain" description="Origin recognition complex subunit 2 RecA-like" evidence="7">
    <location>
        <begin position="200"/>
        <end position="367"/>
    </location>
</feature>
<comment type="caution">
    <text evidence="9">The sequence shown here is derived from an EMBL/GenBank/DDBJ whole genome shotgun (WGS) entry which is preliminary data.</text>
</comment>
<dbReference type="Proteomes" id="UP000030854">
    <property type="component" value="Unassembled WGS sequence"/>
</dbReference>
<dbReference type="Pfam" id="PF04084">
    <property type="entry name" value="RecA-like_ORC2"/>
    <property type="match status" value="1"/>
</dbReference>
<evidence type="ECO:0000256" key="5">
    <source>
        <dbReference type="RuleBase" id="RU368084"/>
    </source>
</evidence>
<feature type="region of interest" description="Disordered" evidence="6">
    <location>
        <begin position="9"/>
        <end position="28"/>
    </location>
</feature>
<dbReference type="InterPro" id="IPR056773">
    <property type="entry name" value="WHD_ORC2"/>
</dbReference>
<dbReference type="EMBL" id="JNVN01003828">
    <property type="protein sequence ID" value="KHJ30637.1"/>
    <property type="molecule type" value="Genomic_DNA"/>
</dbReference>
<dbReference type="InterPro" id="IPR056772">
    <property type="entry name" value="RecA-like_ORC2"/>
</dbReference>
<dbReference type="InterPro" id="IPR007220">
    <property type="entry name" value="ORC2"/>
</dbReference>
<feature type="region of interest" description="Disordered" evidence="6">
    <location>
        <begin position="46"/>
        <end position="76"/>
    </location>
</feature>
<evidence type="ECO:0000259" key="8">
    <source>
        <dbReference type="Pfam" id="PF24882"/>
    </source>
</evidence>
<gene>
    <name evidence="9" type="ORF">EV44_g3047</name>
</gene>
<sequence>MSFVCIRDDSYVTDEPNNNPATPSKSLRKKKLTDITPIKNTFLNQDFTPLDKSQSGKDKNFKNRIEKNHDRSAKKKSVKTLIERTILGNLSEENEDDEDLAQKICNFEEDDDQKDYINCDLETSTSLATPKKSRGSKESKNKLSIVTSTFDLTPHEIYFKENKPGHQKTSNNTLSSLELLDHKEYFSRYYNLRNLYQDDLKNLEEIHLDKFNQWQFELSQDFNLCLYGFGSKRSLLMQFADYLYNARKFQERSEIVIINGYLSTITIRDIFKTVASVMTSEILKFSSPPDMLETIFGLLDQDKYLDIMLIIHSIDGHVLRRLPNQNLLARLSSHPQIHLIASADHPSFPLLWDSSLRSMYNFLFYDCTTFQAYNAEIDVVQEVHEILGRSGRRVGGIDGVIFVLKSLPENAKKLFEVLIKEQLKVTAGDCNTFEDDKDDEDQRSRYQETQLGIEYRVLYQKSVEEFICSNEINFRTLLKEFNDHQMIQSKKDAIGSELLIIPFSREELKLILDDISL</sequence>
<dbReference type="GO" id="GO:0003688">
    <property type="term" value="F:DNA replication origin binding"/>
    <property type="evidence" value="ECO:0007669"/>
    <property type="project" value="UniProtKB-UniRule"/>
</dbReference>
<feature type="domain" description="Origin recognition complex subunit 2 winged-helix" evidence="8">
    <location>
        <begin position="449"/>
        <end position="507"/>
    </location>
</feature>
<comment type="function">
    <text evidence="5">Component of the origin recognition complex (ORC) that binds origins of replication. DNA-binding is ATP-dependent. ORC is required to assemble the pre-replication complex necessary to initiate DNA replication.</text>
</comment>
<proteinExistence type="inferred from homology"/>
<dbReference type="OMA" id="AHERYFF"/>
<evidence type="ECO:0000256" key="4">
    <source>
        <dbReference type="ARBA" id="ARBA00023242"/>
    </source>
</evidence>
<accession>A0A0B1NW74</accession>
<dbReference type="STRING" id="52586.A0A0B1NW74"/>